<dbReference type="Gene3D" id="1.20.1290.10">
    <property type="entry name" value="AhpD-like"/>
    <property type="match status" value="1"/>
</dbReference>
<protein>
    <submittedName>
        <fullName evidence="2">Alkyl hydroperoxide reductase AhpD</fullName>
    </submittedName>
</protein>
<dbReference type="SUPFAM" id="SSF69118">
    <property type="entry name" value="AhpD-like"/>
    <property type="match status" value="1"/>
</dbReference>
<evidence type="ECO:0000313" key="2">
    <source>
        <dbReference type="EMBL" id="GLV59763.1"/>
    </source>
</evidence>
<dbReference type="RefSeq" id="WP_338256562.1">
    <property type="nucleotide sequence ID" value="NZ_BSRI01000002.1"/>
</dbReference>
<organism evidence="2 3">
    <name type="scientific">Dictyobacter halimunensis</name>
    <dbReference type="NCBI Taxonomy" id="3026934"/>
    <lineage>
        <taxon>Bacteria</taxon>
        <taxon>Bacillati</taxon>
        <taxon>Chloroflexota</taxon>
        <taxon>Ktedonobacteria</taxon>
        <taxon>Ktedonobacterales</taxon>
        <taxon>Dictyobacteraceae</taxon>
        <taxon>Dictyobacter</taxon>
    </lineage>
</organism>
<dbReference type="InterPro" id="IPR003779">
    <property type="entry name" value="CMD-like"/>
</dbReference>
<dbReference type="Pfam" id="PF02627">
    <property type="entry name" value="CMD"/>
    <property type="match status" value="1"/>
</dbReference>
<dbReference type="PANTHER" id="PTHR34846:SF10">
    <property type="entry name" value="CYTOPLASMIC PROTEIN"/>
    <property type="match status" value="1"/>
</dbReference>
<dbReference type="InterPro" id="IPR029032">
    <property type="entry name" value="AhpD-like"/>
</dbReference>
<feature type="domain" description="Carboxymuconolactone decarboxylase-like" evidence="1">
    <location>
        <begin position="12"/>
        <end position="94"/>
    </location>
</feature>
<evidence type="ECO:0000313" key="3">
    <source>
        <dbReference type="Proteomes" id="UP001344906"/>
    </source>
</evidence>
<dbReference type="InterPro" id="IPR004675">
    <property type="entry name" value="AhpD_core"/>
</dbReference>
<name>A0ABQ6FZR5_9CHLR</name>
<comment type="caution">
    <text evidence="2">The sequence shown here is derived from an EMBL/GenBank/DDBJ whole genome shotgun (WGS) entry which is preliminary data.</text>
</comment>
<reference evidence="2 3" key="1">
    <citation type="submission" date="2023-02" db="EMBL/GenBank/DDBJ databases">
        <title>Dictyobacter halimunensis sp. nov., a new member of the class Ktedonobacteria from forest soil in a geothermal area.</title>
        <authorList>
            <person name="Rachmania M.K."/>
            <person name="Ningsih F."/>
            <person name="Sakai Y."/>
            <person name="Yabe S."/>
            <person name="Yokota A."/>
            <person name="Sjamsuridzal W."/>
        </authorList>
    </citation>
    <scope>NUCLEOTIDE SEQUENCE [LARGE SCALE GENOMIC DNA]</scope>
    <source>
        <strain evidence="2 3">S3.2.2.5</strain>
    </source>
</reference>
<dbReference type="PANTHER" id="PTHR34846">
    <property type="entry name" value="4-CARBOXYMUCONOLACTONE DECARBOXYLASE FAMILY PROTEIN (AFU_ORTHOLOGUE AFUA_6G11590)"/>
    <property type="match status" value="1"/>
</dbReference>
<sequence>MYQRINYGKVAPEAVNAISTLDDYVEMSELEPALQELVRLRASQINGCVLCVDMHTRALKKHAVSERKIHSVVVWHESPFFNERERAALAWAEAVTLISEGHVPDDVYEQTRQHFSEKELVDLTFLLADINAWNRIALSFRQLPDA</sequence>
<proteinExistence type="predicted"/>
<gene>
    <name evidence="2" type="ORF">KDH_65880</name>
</gene>
<dbReference type="NCBIfam" id="TIGR00778">
    <property type="entry name" value="ahpD_dom"/>
    <property type="match status" value="1"/>
</dbReference>
<dbReference type="Proteomes" id="UP001344906">
    <property type="component" value="Unassembled WGS sequence"/>
</dbReference>
<evidence type="ECO:0000259" key="1">
    <source>
        <dbReference type="Pfam" id="PF02627"/>
    </source>
</evidence>
<keyword evidence="3" id="KW-1185">Reference proteome</keyword>
<dbReference type="EMBL" id="BSRI01000002">
    <property type="protein sequence ID" value="GLV59763.1"/>
    <property type="molecule type" value="Genomic_DNA"/>
</dbReference>
<accession>A0ABQ6FZR5</accession>